<gene>
    <name evidence="19" type="ORF">AJO04nite_08200</name>
</gene>
<dbReference type="PROSITE" id="PS01156">
    <property type="entry name" value="TONB_DEPENDENT_REC_2"/>
    <property type="match status" value="1"/>
</dbReference>
<keyword evidence="10 16" id="KW-0798">TonB box</keyword>
<keyword evidence="9" id="KW-0406">Ion transport</keyword>
<feature type="domain" description="TonB-dependent receptor-like beta-barrel" evidence="17">
    <location>
        <begin position="285"/>
        <end position="705"/>
    </location>
</feature>
<accession>A0AAV3WD94</accession>
<dbReference type="InterPro" id="IPR010917">
    <property type="entry name" value="TonB_rcpt_CS"/>
</dbReference>
<dbReference type="CDD" id="cd01347">
    <property type="entry name" value="ligand_gated_channel"/>
    <property type="match status" value="1"/>
</dbReference>
<evidence type="ECO:0000259" key="17">
    <source>
        <dbReference type="Pfam" id="PF00593"/>
    </source>
</evidence>
<dbReference type="GO" id="GO:0015343">
    <property type="term" value="F:siderophore-iron transmembrane transporter activity"/>
    <property type="evidence" value="ECO:0007669"/>
    <property type="project" value="InterPro"/>
</dbReference>
<organism evidence="19 20">
    <name type="scientific">Acinetobacter johnsonii</name>
    <dbReference type="NCBI Taxonomy" id="40214"/>
    <lineage>
        <taxon>Bacteria</taxon>
        <taxon>Pseudomonadati</taxon>
        <taxon>Pseudomonadota</taxon>
        <taxon>Gammaproteobacteria</taxon>
        <taxon>Moraxellales</taxon>
        <taxon>Moraxellaceae</taxon>
        <taxon>Acinetobacter</taxon>
    </lineage>
</organism>
<keyword evidence="11 14" id="KW-0472">Membrane</keyword>
<evidence type="ECO:0000256" key="2">
    <source>
        <dbReference type="ARBA" id="ARBA00009810"/>
    </source>
</evidence>
<evidence type="ECO:0000259" key="18">
    <source>
        <dbReference type="Pfam" id="PF07715"/>
    </source>
</evidence>
<keyword evidence="7" id="KW-0732">Signal</keyword>
<dbReference type="Pfam" id="PF07715">
    <property type="entry name" value="Plug"/>
    <property type="match status" value="1"/>
</dbReference>
<dbReference type="InterPro" id="IPR010105">
    <property type="entry name" value="TonB_sidphr_rcpt"/>
</dbReference>
<dbReference type="InterPro" id="IPR036942">
    <property type="entry name" value="Beta-barrel_TonB_sf"/>
</dbReference>
<keyword evidence="6 14" id="KW-0812">Transmembrane</keyword>
<reference evidence="19 20" key="1">
    <citation type="submission" date="2019-07" db="EMBL/GenBank/DDBJ databases">
        <title>Whole genome shotgun sequence of Acinetobacter johnsonii NBRC 102197.</title>
        <authorList>
            <person name="Hosoyama A."/>
            <person name="Uohara A."/>
            <person name="Ohji S."/>
            <person name="Ichikawa N."/>
        </authorList>
    </citation>
    <scope>NUCLEOTIDE SEQUENCE [LARGE SCALE GENOMIC DNA]</scope>
    <source>
        <strain evidence="19 20">NBRC 102197</strain>
    </source>
</reference>
<dbReference type="InterPro" id="IPR012910">
    <property type="entry name" value="Plug_dom"/>
</dbReference>
<dbReference type="PROSITE" id="PS52016">
    <property type="entry name" value="TONB_DEPENDENT_REC_3"/>
    <property type="match status" value="1"/>
</dbReference>
<feature type="short sequence motif" description="TonB C-terminal box" evidence="15">
    <location>
        <begin position="720"/>
        <end position="737"/>
    </location>
</feature>
<dbReference type="EMBL" id="BJUJ01000013">
    <property type="protein sequence ID" value="GEK43562.1"/>
    <property type="molecule type" value="Genomic_DNA"/>
</dbReference>
<evidence type="ECO:0000256" key="12">
    <source>
        <dbReference type="ARBA" id="ARBA00023170"/>
    </source>
</evidence>
<comment type="caution">
    <text evidence="19">The sequence shown here is derived from an EMBL/GenBank/DDBJ whole genome shotgun (WGS) entry which is preliminary data.</text>
</comment>
<proteinExistence type="inferred from homology"/>
<evidence type="ECO:0000256" key="10">
    <source>
        <dbReference type="ARBA" id="ARBA00023077"/>
    </source>
</evidence>
<evidence type="ECO:0000256" key="5">
    <source>
        <dbReference type="ARBA" id="ARBA00022496"/>
    </source>
</evidence>
<dbReference type="SUPFAM" id="SSF56935">
    <property type="entry name" value="Porins"/>
    <property type="match status" value="1"/>
</dbReference>
<evidence type="ECO:0000256" key="7">
    <source>
        <dbReference type="ARBA" id="ARBA00022729"/>
    </source>
</evidence>
<keyword evidence="4 14" id="KW-1134">Transmembrane beta strand</keyword>
<dbReference type="AlphaFoldDB" id="A0AAV3WD94"/>
<dbReference type="Pfam" id="PF00593">
    <property type="entry name" value="TonB_dep_Rec_b-barrel"/>
    <property type="match status" value="1"/>
</dbReference>
<dbReference type="InterPro" id="IPR000531">
    <property type="entry name" value="Beta-barrel_TonB"/>
</dbReference>
<evidence type="ECO:0000256" key="13">
    <source>
        <dbReference type="ARBA" id="ARBA00023237"/>
    </source>
</evidence>
<keyword evidence="8" id="KW-0408">Iron</keyword>
<dbReference type="GO" id="GO:0009279">
    <property type="term" value="C:cell outer membrane"/>
    <property type="evidence" value="ECO:0007669"/>
    <property type="project" value="UniProtKB-SubCell"/>
</dbReference>
<comment type="subcellular location">
    <subcellularLocation>
        <location evidence="1 14">Cell outer membrane</location>
        <topology evidence="1 14">Multi-pass membrane protein</topology>
    </subcellularLocation>
</comment>
<dbReference type="PANTHER" id="PTHR30442">
    <property type="entry name" value="IRON III DICITRATE TRANSPORT PROTEIN FECA"/>
    <property type="match status" value="1"/>
</dbReference>
<dbReference type="GO" id="GO:0038023">
    <property type="term" value="F:signaling receptor activity"/>
    <property type="evidence" value="ECO:0007669"/>
    <property type="project" value="InterPro"/>
</dbReference>
<keyword evidence="5" id="KW-0410">Iron transport</keyword>
<dbReference type="InterPro" id="IPR037066">
    <property type="entry name" value="Plug_dom_sf"/>
</dbReference>
<evidence type="ECO:0000256" key="6">
    <source>
        <dbReference type="ARBA" id="ARBA00022692"/>
    </source>
</evidence>
<dbReference type="NCBIfam" id="TIGR01783">
    <property type="entry name" value="TonB-siderophor"/>
    <property type="match status" value="1"/>
</dbReference>
<dbReference type="Gene3D" id="2.40.170.20">
    <property type="entry name" value="TonB-dependent receptor, beta-barrel domain"/>
    <property type="match status" value="1"/>
</dbReference>
<keyword evidence="12" id="KW-0675">Receptor</keyword>
<dbReference type="Proteomes" id="UP000321274">
    <property type="component" value="Unassembled WGS sequence"/>
</dbReference>
<feature type="domain" description="TonB-dependent receptor plug" evidence="18">
    <location>
        <begin position="67"/>
        <end position="181"/>
    </location>
</feature>
<evidence type="ECO:0000256" key="15">
    <source>
        <dbReference type="PROSITE-ProRule" id="PRU10144"/>
    </source>
</evidence>
<evidence type="ECO:0000313" key="19">
    <source>
        <dbReference type="EMBL" id="GEK43562.1"/>
    </source>
</evidence>
<dbReference type="GO" id="GO:0015891">
    <property type="term" value="P:siderophore transport"/>
    <property type="evidence" value="ECO:0007669"/>
    <property type="project" value="InterPro"/>
</dbReference>
<evidence type="ECO:0000256" key="11">
    <source>
        <dbReference type="ARBA" id="ARBA00023136"/>
    </source>
</evidence>
<evidence type="ECO:0000256" key="1">
    <source>
        <dbReference type="ARBA" id="ARBA00004571"/>
    </source>
</evidence>
<evidence type="ECO:0000256" key="3">
    <source>
        <dbReference type="ARBA" id="ARBA00022448"/>
    </source>
</evidence>
<dbReference type="PANTHER" id="PTHR30442:SF0">
    <property type="entry name" value="FE(3+) DICITRATE TRANSPORT PROTEIN FECA"/>
    <property type="match status" value="1"/>
</dbReference>
<comment type="similarity">
    <text evidence="2 14 16">Belongs to the TonB-dependent receptor family.</text>
</comment>
<keyword evidence="13 14" id="KW-0998">Cell outer membrane</keyword>
<protein>
    <submittedName>
        <fullName evidence="19">Amino acid ABC transporter substrate-binding protein</fullName>
    </submittedName>
</protein>
<evidence type="ECO:0000313" key="20">
    <source>
        <dbReference type="Proteomes" id="UP000321274"/>
    </source>
</evidence>
<dbReference type="RefSeq" id="WP_114836608.1">
    <property type="nucleotide sequence ID" value="NZ_BJUJ01000013.1"/>
</dbReference>
<dbReference type="InterPro" id="IPR039426">
    <property type="entry name" value="TonB-dep_rcpt-like"/>
</dbReference>
<evidence type="ECO:0000256" key="14">
    <source>
        <dbReference type="PROSITE-ProRule" id="PRU01360"/>
    </source>
</evidence>
<evidence type="ECO:0000256" key="16">
    <source>
        <dbReference type="RuleBase" id="RU003357"/>
    </source>
</evidence>
<name>A0AAV3WD94_ACIJO</name>
<sequence>MILSRLHLQDRRLFKAKQLSIAIGLSMSCLTYAQAEELTEAASNNVLPTIKLEAQGNWLEDANAEKVQKHAGARTIINRNRLDEVAATSIKDALKQVPGVQVQENNGTGGSDVSLNIGVRGLASRLSPRSTVLLDGVPLSFAPYGQPQLSLAPVSLGNIESVDVVRGAGSVRFGPQNVGGIINFATRSIPQEFAGNVSLTTEYASGTDQVKYSPNLFVGGTLDNGLGLALLYSGTKGDGYREANNKTDIDDVMLKTAYQITDADAIALNLHHYEGYGEIPEGLTAEKYAQNPYQSNKSRNYFSGRRSDVSFRYTHQDEKNNFELLTYYIDSFRTSDLETDVSATTSRMDTSPRDYKVFAIEPRWSRAYQLGNSNSEFTIGYRYLDEDSSEFSGRSSTYALNAPVTEIKARTTSEGGTKAHAIYADNRFDLGNWVITPGLRFESIETHNNFTAYNQGVAVNTVSPKIDSDEFLPSLSVMYKATDNWNIFANAGVSFGPQQYNQLARLEGGVAQSTTDGLHPEKSNNYEIGTKYLGNGLNAELTAFYLDFKKELILERDAQNNGIWTDLGATSHKGVELGLAYDFAYLTDALEGLKLYSNYTFTKAVAEAGEFEGKDLPFYSRHTANVGLGYKVNQWSVNADMFAQSKQHSPNNPDTSLPAGYYQTEETVDGKYGDISGYSTFAVRTAYDFGEQFHGLKVAGGVKNVFDKQYFTRSTDSTGGKYVGQPRTFYLQTSFDF</sequence>
<evidence type="ECO:0000256" key="9">
    <source>
        <dbReference type="ARBA" id="ARBA00023065"/>
    </source>
</evidence>
<keyword evidence="3 14" id="KW-0813">Transport</keyword>
<evidence type="ECO:0000256" key="8">
    <source>
        <dbReference type="ARBA" id="ARBA00023004"/>
    </source>
</evidence>
<evidence type="ECO:0000256" key="4">
    <source>
        <dbReference type="ARBA" id="ARBA00022452"/>
    </source>
</evidence>
<dbReference type="Gene3D" id="2.170.130.10">
    <property type="entry name" value="TonB-dependent receptor, plug domain"/>
    <property type="match status" value="1"/>
</dbReference>
<dbReference type="PROSITE" id="PS51257">
    <property type="entry name" value="PROKAR_LIPOPROTEIN"/>
    <property type="match status" value="1"/>
</dbReference>